<sequence>METEGVGSPAKPPKYMANGEDAKPVKSSKRTISTQERTLAPQPDWSAFMQTQGYNSARHIPPLSSNPNFSASLLYMWGNEYPPVGLYATQPLYPGSYHLCAIHNHPNAVGGFAFRLPEAEGKVFYRTDWETMRKCTGSLGGVGFVGERSGESAKTTGSSRIDRDIGSGIASTSHESDKAKHEECPVMKKRSFDQMLADEANVDDKNTVSANYDGAKHQVLLQGDKLLSMPASKGDRGISSKGSSPASKFMMKNLNTPSGASEPVASAPMVAREKVMSAQQIQDVPKLLDERRNLQNKEAARRLRDRLEERKEIKAKADTLRRETSMLTKTLARYSEMCLELKEENDCLLEELKRMDEANAFSALKAKDPCQSLQSVREDSNGRNQESSSDHKSSLTDPSTPDT</sequence>
<keyword evidence="2" id="KW-1185">Reference proteome</keyword>
<accession>A0ACC0LXB9</accession>
<comment type="caution">
    <text evidence="1">The sequence shown here is derived from an EMBL/GenBank/DDBJ whole genome shotgun (WGS) entry which is preliminary data.</text>
</comment>
<evidence type="ECO:0000313" key="1">
    <source>
        <dbReference type="EMBL" id="KAI8532947.1"/>
    </source>
</evidence>
<proteinExistence type="predicted"/>
<dbReference type="Proteomes" id="UP001062846">
    <property type="component" value="Chromosome 11"/>
</dbReference>
<gene>
    <name evidence="1" type="ORF">RHMOL_Rhmol11G0257700</name>
</gene>
<organism evidence="1 2">
    <name type="scientific">Rhododendron molle</name>
    <name type="common">Chinese azalea</name>
    <name type="synonym">Azalea mollis</name>
    <dbReference type="NCBI Taxonomy" id="49168"/>
    <lineage>
        <taxon>Eukaryota</taxon>
        <taxon>Viridiplantae</taxon>
        <taxon>Streptophyta</taxon>
        <taxon>Embryophyta</taxon>
        <taxon>Tracheophyta</taxon>
        <taxon>Spermatophyta</taxon>
        <taxon>Magnoliopsida</taxon>
        <taxon>eudicotyledons</taxon>
        <taxon>Gunneridae</taxon>
        <taxon>Pentapetalae</taxon>
        <taxon>asterids</taxon>
        <taxon>Ericales</taxon>
        <taxon>Ericaceae</taxon>
        <taxon>Ericoideae</taxon>
        <taxon>Rhodoreae</taxon>
        <taxon>Rhododendron</taxon>
    </lineage>
</organism>
<reference evidence="1" key="1">
    <citation type="submission" date="2022-02" db="EMBL/GenBank/DDBJ databases">
        <title>Plant Genome Project.</title>
        <authorList>
            <person name="Zhang R.-G."/>
        </authorList>
    </citation>
    <scope>NUCLEOTIDE SEQUENCE</scope>
    <source>
        <strain evidence="1">AT1</strain>
    </source>
</reference>
<dbReference type="EMBL" id="CM046398">
    <property type="protein sequence ID" value="KAI8532947.1"/>
    <property type="molecule type" value="Genomic_DNA"/>
</dbReference>
<protein>
    <submittedName>
        <fullName evidence="1">Uncharacterized protein</fullName>
    </submittedName>
</protein>
<name>A0ACC0LXB9_RHOML</name>
<evidence type="ECO:0000313" key="2">
    <source>
        <dbReference type="Proteomes" id="UP001062846"/>
    </source>
</evidence>